<keyword evidence="3" id="KW-1185">Reference proteome</keyword>
<feature type="domain" description="Siphovirus-type tail component RIFT-related" evidence="1">
    <location>
        <begin position="61"/>
        <end position="137"/>
    </location>
</feature>
<name>A0ABR5EDK3_LACLC</name>
<proteinExistence type="predicted"/>
<evidence type="ECO:0000313" key="3">
    <source>
        <dbReference type="Proteomes" id="UP000034513"/>
    </source>
</evidence>
<protein>
    <submittedName>
        <fullName evidence="2">Phage tail component, N-terminal domain TC 23 65 23 65</fullName>
    </submittedName>
</protein>
<dbReference type="Gene3D" id="2.40.30.200">
    <property type="match status" value="1"/>
</dbReference>
<sequence>MPYEFIDTIDSSDNPGFLSSEAFSLDGVYPENELKKFGVNYFTLQVSGREALSYDLNKADSISGIDGETLIDKRLPGRELTVKFKIEASDASLFAVAYRQLKGFLQGSERTIKFDDEPNLVYIGTLSEIGAPDPGQIRGINTFTFYCEDVHPSSSFKKIINANTTDENIGSITVLPDNSVDVLINNQGTLPAYPTFKFTHTSDNAYIGMAGENGVEALGSQEQYLTNSVTTETKKVGSQWLLNPAKISDKSNFDGKFKTANDRANPQNGQLLTAGNLVWKQDGLRFQDGGPAPDKDTVYSARGAMQRWEIPADSVGDVGSANFTSTFNIFAQATKQGQTGILQLLFVDGNNKLMAGMGIYKDDTKGNTFQTHLYIGGNHNRTWKVFGPKGQELNNGGHGDGKVPNPNLYFNSKTGYFTIQKKGPVFNFTFGNKGGNYPITIPELSETKCMRVYIYEGQLKGRDAGGQFITNLSLRSFNFQKNDVTKIIDSTTDATKYIPADNHHFGKYEVVVSDMASGNVYRKEGATIANDEIITGSEPFSVPVGKSIVNCTFGDGATPPDIEVTFKERYL</sequence>
<reference evidence="2 3" key="1">
    <citation type="submission" date="2015-04" db="EMBL/GenBank/DDBJ databases">
        <title>Evaluation of non-dairy Lactococcus lactis with potential dairy applications reveals extensive phenotype-genotype disparity.</title>
        <authorList>
            <person name="Cavanagh D."/>
            <person name="Casey A."/>
            <person name="Altermann E."/>
            <person name="Cotter P."/>
            <person name="Fitzgerald G.F."/>
            <person name="McAuliffe O."/>
        </authorList>
    </citation>
    <scope>NUCLEOTIDE SEQUENCE [LARGE SCALE GENOMIC DNA]</scope>
    <source>
        <strain evidence="2 3">DPC6856</strain>
    </source>
</reference>
<dbReference type="Proteomes" id="UP000034513">
    <property type="component" value="Unassembled WGS sequence"/>
</dbReference>
<dbReference type="InterPro" id="IPR008841">
    <property type="entry name" value="Siphovirus-type_tail_N"/>
</dbReference>
<accession>A0ABR5EDK3</accession>
<comment type="caution">
    <text evidence="2">The sequence shown here is derived from an EMBL/GenBank/DDBJ whole genome shotgun (WGS) entry which is preliminary data.</text>
</comment>
<gene>
    <name evidence="2" type="ORF">VN93_2397</name>
</gene>
<dbReference type="RefSeq" id="WP_080948496.1">
    <property type="nucleotide sequence ID" value="NZ_LAVW01000156.1"/>
</dbReference>
<dbReference type="InterPro" id="IPR006520">
    <property type="entry name" value="Dit_BPSPP_N"/>
</dbReference>
<dbReference type="EMBL" id="LAVW01000156">
    <property type="protein sequence ID" value="KKW70095.1"/>
    <property type="molecule type" value="Genomic_DNA"/>
</dbReference>
<dbReference type="Pfam" id="PF05709">
    <property type="entry name" value="Sipho_tail"/>
    <property type="match status" value="1"/>
</dbReference>
<dbReference type="NCBIfam" id="TIGR01633">
    <property type="entry name" value="phi3626_gp14_N"/>
    <property type="match status" value="1"/>
</dbReference>
<evidence type="ECO:0000313" key="2">
    <source>
        <dbReference type="EMBL" id="KKW70095.1"/>
    </source>
</evidence>
<organism evidence="2 3">
    <name type="scientific">Lactococcus lactis subsp. cremoris</name>
    <name type="common">Streptococcus cremoris</name>
    <dbReference type="NCBI Taxonomy" id="1359"/>
    <lineage>
        <taxon>Bacteria</taxon>
        <taxon>Bacillati</taxon>
        <taxon>Bacillota</taxon>
        <taxon>Bacilli</taxon>
        <taxon>Lactobacillales</taxon>
        <taxon>Streptococcaceae</taxon>
        <taxon>Lactococcus</taxon>
    </lineage>
</organism>
<evidence type="ECO:0000259" key="1">
    <source>
        <dbReference type="Pfam" id="PF05709"/>
    </source>
</evidence>